<evidence type="ECO:0000313" key="1">
    <source>
        <dbReference type="EMBL" id="HJD52684.1"/>
    </source>
</evidence>
<dbReference type="AlphaFoldDB" id="A0A9D2UHR9"/>
<name>A0A9D2UHR9_9BACT</name>
<dbReference type="Proteomes" id="UP000787625">
    <property type="component" value="Unassembled WGS sequence"/>
</dbReference>
<accession>A0A9D2UHR9</accession>
<comment type="caution">
    <text evidence="1">The sequence shown here is derived from an EMBL/GenBank/DDBJ whole genome shotgun (WGS) entry which is preliminary data.</text>
</comment>
<proteinExistence type="predicted"/>
<gene>
    <name evidence="1" type="ORF">IAA93_03020</name>
</gene>
<organism evidence="1 2">
    <name type="scientific">Candidatus Avibacteroides avistercoris</name>
    <dbReference type="NCBI Taxonomy" id="2840690"/>
    <lineage>
        <taxon>Bacteria</taxon>
        <taxon>Pseudomonadati</taxon>
        <taxon>Bacteroidota</taxon>
        <taxon>Bacteroidia</taxon>
        <taxon>Bacteroidales</taxon>
        <taxon>Bacteroidaceae</taxon>
        <taxon>Bacteroidaceae incertae sedis</taxon>
        <taxon>Candidatus Avibacteroides</taxon>
    </lineage>
</organism>
<reference evidence="1" key="1">
    <citation type="journal article" date="2021" name="PeerJ">
        <title>Extensive microbial diversity within the chicken gut microbiome revealed by metagenomics and culture.</title>
        <authorList>
            <person name="Gilroy R."/>
            <person name="Ravi A."/>
            <person name="Getino M."/>
            <person name="Pursley I."/>
            <person name="Horton D.L."/>
            <person name="Alikhan N.F."/>
            <person name="Baker D."/>
            <person name="Gharbi K."/>
            <person name="Hall N."/>
            <person name="Watson M."/>
            <person name="Adriaenssens E.M."/>
            <person name="Foster-Nyarko E."/>
            <person name="Jarju S."/>
            <person name="Secka A."/>
            <person name="Antonio M."/>
            <person name="Oren A."/>
            <person name="Chaudhuri R.R."/>
            <person name="La Ragione R."/>
            <person name="Hildebrand F."/>
            <person name="Pallen M.J."/>
        </authorList>
    </citation>
    <scope>NUCLEOTIDE SEQUENCE</scope>
    <source>
        <strain evidence="1">MalCec1-1739</strain>
    </source>
</reference>
<dbReference type="EMBL" id="DWUP01000062">
    <property type="protein sequence ID" value="HJD52684.1"/>
    <property type="molecule type" value="Genomic_DNA"/>
</dbReference>
<protein>
    <submittedName>
        <fullName evidence="1">Phospholipase</fullName>
    </submittedName>
</protein>
<sequence>MWWVLALILAAGVIAAVVWVRGRVDDPVQPHGTPRDAGCCGQHAVCERDSLLAAVSSRVEYYDDEELDRYRGRAADAYDDAEAEEFRSVLYTMRDDDVPGWCRSLQLRGIELPDQLRDEVVLIVGEDRAARTHK</sequence>
<evidence type="ECO:0000313" key="2">
    <source>
        <dbReference type="Proteomes" id="UP000787625"/>
    </source>
</evidence>
<reference evidence="1" key="2">
    <citation type="submission" date="2021-04" db="EMBL/GenBank/DDBJ databases">
        <authorList>
            <person name="Gilroy R."/>
        </authorList>
    </citation>
    <scope>NUCLEOTIDE SEQUENCE</scope>
    <source>
        <strain evidence="1">MalCec1-1739</strain>
    </source>
</reference>